<name>A0A645I0M7_9ZZZZ</name>
<protein>
    <submittedName>
        <fullName evidence="1">Uncharacterized protein</fullName>
    </submittedName>
</protein>
<comment type="caution">
    <text evidence="1">The sequence shown here is derived from an EMBL/GenBank/DDBJ whole genome shotgun (WGS) entry which is preliminary data.</text>
</comment>
<reference evidence="1" key="1">
    <citation type="submission" date="2019-08" db="EMBL/GenBank/DDBJ databases">
        <authorList>
            <person name="Kucharzyk K."/>
            <person name="Murdoch R.W."/>
            <person name="Higgins S."/>
            <person name="Loffler F."/>
        </authorList>
    </citation>
    <scope>NUCLEOTIDE SEQUENCE</scope>
</reference>
<organism evidence="1">
    <name type="scientific">bioreactor metagenome</name>
    <dbReference type="NCBI Taxonomy" id="1076179"/>
    <lineage>
        <taxon>unclassified sequences</taxon>
        <taxon>metagenomes</taxon>
        <taxon>ecological metagenomes</taxon>
    </lineage>
</organism>
<accession>A0A645I0M7</accession>
<sequence length="59" mass="6932">MRFDMAFKVINVQISYCQAVTLEIKTFKLMYSLEELADAERAEFLQLCFGLLINSLVHW</sequence>
<gene>
    <name evidence="1" type="ORF">SDC9_191560</name>
</gene>
<evidence type="ECO:0000313" key="1">
    <source>
        <dbReference type="EMBL" id="MPN43999.1"/>
    </source>
</evidence>
<proteinExistence type="predicted"/>
<dbReference type="EMBL" id="VSSQ01102780">
    <property type="protein sequence ID" value="MPN43999.1"/>
    <property type="molecule type" value="Genomic_DNA"/>
</dbReference>
<dbReference type="AlphaFoldDB" id="A0A645I0M7"/>